<name>A0A5M9ZL36_9BIFI</name>
<evidence type="ECO:0000313" key="2">
    <source>
        <dbReference type="Proteomes" id="UP000410049"/>
    </source>
</evidence>
<proteinExistence type="predicted"/>
<protein>
    <submittedName>
        <fullName evidence="1">Uncharacterized protein</fullName>
    </submittedName>
</protein>
<accession>A0A5M9ZL36</accession>
<sequence length="355" mass="37360">MIAADRIARTLEALRLFDAVERHGNAVAAVAHHVWRLDVTRAPKAAGRILVARASLADGTGWAGMGLDEGWDPDRMGDPTAWLAEYARATDATARRLAAGRVCREPAGPDIHVLPLAGGMAAVWGPGMEAATVGPDGHGLPDARRIAALARPIAGHDGGRGRTPMGYPWGDMDYPTIERFEGAAGRDLAAGYYSELERAARELAERDRRRAETRPLTLNITVNDAAADTAALARDAAAAALEELAADADPDHGDDPEAVGAAFARALAARLDPGEIGRFMQDLFAALEDGVIGDADRRRNAPDDAADDGRRAAADACRRWAASLAAPEHVSPADAYTDGWLDGLKAATDTTKGMA</sequence>
<organism evidence="1 2">
    <name type="scientific">Bifidobacterium myosotis</name>
    <dbReference type="NCBI Taxonomy" id="1630166"/>
    <lineage>
        <taxon>Bacteria</taxon>
        <taxon>Bacillati</taxon>
        <taxon>Actinomycetota</taxon>
        <taxon>Actinomycetes</taxon>
        <taxon>Bifidobacteriales</taxon>
        <taxon>Bifidobacteriaceae</taxon>
        <taxon>Bifidobacterium</taxon>
    </lineage>
</organism>
<dbReference type="Proteomes" id="UP000410049">
    <property type="component" value="Unassembled WGS sequence"/>
</dbReference>
<dbReference type="EMBL" id="RZUH01000004">
    <property type="protein sequence ID" value="KAA8828149.1"/>
    <property type="molecule type" value="Genomic_DNA"/>
</dbReference>
<dbReference type="AlphaFoldDB" id="A0A5M9ZL36"/>
<evidence type="ECO:0000313" key="1">
    <source>
        <dbReference type="EMBL" id="KAA8828149.1"/>
    </source>
</evidence>
<reference evidence="1 2" key="1">
    <citation type="journal article" date="2019" name="Syst. Appl. Microbiol.">
        <title>Characterization of Bifidobacterium species in feaces of the Egyptian fruit bat: Description of B. vespertilionis sp. nov. and B. rousetti sp. nov.</title>
        <authorList>
            <person name="Modesto M."/>
            <person name="Satti M."/>
            <person name="Watanabe K."/>
            <person name="Puglisi E."/>
            <person name="Morelli L."/>
            <person name="Huang C.-H."/>
            <person name="Liou J.-S."/>
            <person name="Miyashita M."/>
            <person name="Tamura T."/>
            <person name="Saito S."/>
            <person name="Mori K."/>
            <person name="Huang L."/>
            <person name="Sciavilla P."/>
            <person name="Sandri C."/>
            <person name="Spiezio C."/>
            <person name="Vitali F."/>
            <person name="Cavalieri D."/>
            <person name="Perpetuini G."/>
            <person name="Tofalo R."/>
            <person name="Bonetti A."/>
            <person name="Arita M."/>
            <person name="Mattarelli P."/>
        </authorList>
    </citation>
    <scope>NUCLEOTIDE SEQUENCE [LARGE SCALE GENOMIC DNA]</scope>
    <source>
        <strain evidence="1 2">RST17</strain>
    </source>
</reference>
<gene>
    <name evidence="1" type="ORF">EMO91_06830</name>
</gene>
<comment type="caution">
    <text evidence="1">The sequence shown here is derived from an EMBL/GenBank/DDBJ whole genome shotgun (WGS) entry which is preliminary data.</text>
</comment>